<dbReference type="EMBL" id="AP017369">
    <property type="protein sequence ID" value="BAU96291.1"/>
    <property type="molecule type" value="Genomic_DNA"/>
</dbReference>
<gene>
    <name evidence="1" type="ORF">N24_2029</name>
</gene>
<name>A0A160PTE4_9CORY</name>
<evidence type="ECO:0008006" key="3">
    <source>
        <dbReference type="Google" id="ProtNLM"/>
    </source>
</evidence>
<dbReference type="InterPro" id="IPR021408">
    <property type="entry name" value="DUF3046"/>
</dbReference>
<sequence length="78" mass="8898">MHCIIVSMRLSEFRQLVEDEFGEAKGEWIAHSHVIGALGVTADIAVDTGVDLRDVWEQLCIDFSVPEERRLGRDEPRF</sequence>
<dbReference type="KEGG" id="csur:N24_2029"/>
<reference evidence="1 2" key="1">
    <citation type="submission" date="2016-02" db="EMBL/GenBank/DDBJ databases">
        <title>Corynebacterium glutamicum N24 whole genome sequencing project.</title>
        <authorList>
            <person name="Matsutani M."/>
            <person name="Nangtapong N."/>
            <person name="Yakushi T."/>
            <person name="Matsushita K."/>
        </authorList>
    </citation>
    <scope>NUCLEOTIDE SEQUENCE [LARGE SCALE GENOMIC DNA]</scope>
    <source>
        <strain evidence="1 2">N24</strain>
    </source>
</reference>
<evidence type="ECO:0000313" key="2">
    <source>
        <dbReference type="Proteomes" id="UP000218244"/>
    </source>
</evidence>
<accession>A0A160PTE4</accession>
<dbReference type="Proteomes" id="UP000218244">
    <property type="component" value="Chromosome"/>
</dbReference>
<dbReference type="AlphaFoldDB" id="A0A160PTE4"/>
<keyword evidence="2" id="KW-1185">Reference proteome</keyword>
<organism evidence="1 2">
    <name type="scientific">Corynebacterium suranareeae</name>
    <dbReference type="NCBI Taxonomy" id="2506452"/>
    <lineage>
        <taxon>Bacteria</taxon>
        <taxon>Bacillati</taxon>
        <taxon>Actinomycetota</taxon>
        <taxon>Actinomycetes</taxon>
        <taxon>Mycobacteriales</taxon>
        <taxon>Corynebacteriaceae</taxon>
        <taxon>Corynebacterium</taxon>
    </lineage>
</organism>
<dbReference type="Pfam" id="PF11248">
    <property type="entry name" value="DUF3046"/>
    <property type="match status" value="1"/>
</dbReference>
<protein>
    <recommendedName>
        <fullName evidence="3">DUF3046 domain-containing protein</fullName>
    </recommendedName>
</protein>
<evidence type="ECO:0000313" key="1">
    <source>
        <dbReference type="EMBL" id="BAU96291.1"/>
    </source>
</evidence>
<proteinExistence type="predicted"/>